<dbReference type="Proteomes" id="UP000318093">
    <property type="component" value="Unassembled WGS sequence"/>
</dbReference>
<feature type="non-terminal residue" evidence="7">
    <location>
        <position position="337"/>
    </location>
</feature>
<evidence type="ECO:0000256" key="5">
    <source>
        <dbReference type="SAM" id="MobiDB-lite"/>
    </source>
</evidence>
<keyword evidence="1" id="KW-0808">Transferase</keyword>
<evidence type="ECO:0000256" key="3">
    <source>
        <dbReference type="ARBA" id="ARBA00023012"/>
    </source>
</evidence>
<organism evidence="7 8">
    <name type="scientific">Candidatus Segetimicrobium genomatis</name>
    <dbReference type="NCBI Taxonomy" id="2569760"/>
    <lineage>
        <taxon>Bacteria</taxon>
        <taxon>Bacillati</taxon>
        <taxon>Candidatus Sysuimicrobiota</taxon>
        <taxon>Candidatus Sysuimicrobiia</taxon>
        <taxon>Candidatus Sysuimicrobiales</taxon>
        <taxon>Candidatus Segetimicrobiaceae</taxon>
        <taxon>Candidatus Segetimicrobium</taxon>
    </lineage>
</organism>
<name>A0A537JIC0_9BACT</name>
<keyword evidence="4" id="KW-0175">Coiled coil</keyword>
<evidence type="ECO:0000259" key="6">
    <source>
        <dbReference type="SMART" id="SM00065"/>
    </source>
</evidence>
<dbReference type="EMBL" id="VBAN01000118">
    <property type="protein sequence ID" value="TMI83254.1"/>
    <property type="molecule type" value="Genomic_DNA"/>
</dbReference>
<evidence type="ECO:0000313" key="8">
    <source>
        <dbReference type="Proteomes" id="UP000318093"/>
    </source>
</evidence>
<evidence type="ECO:0000313" key="7">
    <source>
        <dbReference type="EMBL" id="TMI83254.1"/>
    </source>
</evidence>
<feature type="coiled-coil region" evidence="4">
    <location>
        <begin position="186"/>
        <end position="213"/>
    </location>
</feature>
<dbReference type="InterPro" id="IPR029016">
    <property type="entry name" value="GAF-like_dom_sf"/>
</dbReference>
<gene>
    <name evidence="7" type="ORF">E6H03_04015</name>
</gene>
<dbReference type="GO" id="GO:0000155">
    <property type="term" value="F:phosphorelay sensor kinase activity"/>
    <property type="evidence" value="ECO:0007669"/>
    <property type="project" value="InterPro"/>
</dbReference>
<feature type="region of interest" description="Disordered" evidence="5">
    <location>
        <begin position="1"/>
        <end position="21"/>
    </location>
</feature>
<dbReference type="SMART" id="SM00065">
    <property type="entry name" value="GAF"/>
    <property type="match status" value="1"/>
</dbReference>
<dbReference type="GO" id="GO:0046983">
    <property type="term" value="F:protein dimerization activity"/>
    <property type="evidence" value="ECO:0007669"/>
    <property type="project" value="InterPro"/>
</dbReference>
<keyword evidence="2" id="KW-0418">Kinase</keyword>
<dbReference type="InterPro" id="IPR050482">
    <property type="entry name" value="Sensor_HK_TwoCompSys"/>
</dbReference>
<dbReference type="SUPFAM" id="SSF55781">
    <property type="entry name" value="GAF domain-like"/>
    <property type="match status" value="1"/>
</dbReference>
<feature type="domain" description="GAF" evidence="6">
    <location>
        <begin position="46"/>
        <end position="198"/>
    </location>
</feature>
<dbReference type="PANTHER" id="PTHR24421:SF62">
    <property type="entry name" value="SENSORY TRANSDUCTION HISTIDINE KINASE"/>
    <property type="match status" value="1"/>
</dbReference>
<dbReference type="AlphaFoldDB" id="A0A537JIC0"/>
<evidence type="ECO:0000256" key="2">
    <source>
        <dbReference type="ARBA" id="ARBA00022777"/>
    </source>
</evidence>
<protein>
    <submittedName>
        <fullName evidence="7">GAF domain-containing protein</fullName>
    </submittedName>
</protein>
<evidence type="ECO:0000256" key="1">
    <source>
        <dbReference type="ARBA" id="ARBA00022679"/>
    </source>
</evidence>
<dbReference type="InterPro" id="IPR003018">
    <property type="entry name" value="GAF"/>
</dbReference>
<dbReference type="InterPro" id="IPR011712">
    <property type="entry name" value="Sig_transdc_His_kin_sub3_dim/P"/>
</dbReference>
<evidence type="ECO:0000256" key="4">
    <source>
        <dbReference type="SAM" id="Coils"/>
    </source>
</evidence>
<dbReference type="GO" id="GO:0016020">
    <property type="term" value="C:membrane"/>
    <property type="evidence" value="ECO:0007669"/>
    <property type="project" value="InterPro"/>
</dbReference>
<proteinExistence type="predicted"/>
<keyword evidence="3" id="KW-0902">Two-component regulatory system</keyword>
<reference evidence="7 8" key="1">
    <citation type="journal article" date="2019" name="Nat. Microbiol.">
        <title>Mediterranean grassland soil C-N compound turnover is dependent on rainfall and depth, and is mediated by genomically divergent microorganisms.</title>
        <authorList>
            <person name="Diamond S."/>
            <person name="Andeer P.F."/>
            <person name="Li Z."/>
            <person name="Crits-Christoph A."/>
            <person name="Burstein D."/>
            <person name="Anantharaman K."/>
            <person name="Lane K.R."/>
            <person name="Thomas B.C."/>
            <person name="Pan C."/>
            <person name="Northen T.R."/>
            <person name="Banfield J.F."/>
        </authorList>
    </citation>
    <scope>NUCLEOTIDE SEQUENCE [LARGE SCALE GENOMIC DNA]</scope>
    <source>
        <strain evidence="7">NP_6</strain>
    </source>
</reference>
<dbReference type="Gene3D" id="1.20.5.1930">
    <property type="match status" value="1"/>
</dbReference>
<sequence length="337" mass="36936">MGTVGNGRPSRPGSGAGRRAGAVVLRRPDELRVLNAVAEALNSSPDVRQALERTLTLVASLLGLRTGWVWLLDPETQQFYSAAVQNLPPYLHEPVRMTGHSCWCIEEFNAGELTPKNIDVIECSRLRPAVKKKAVHLTHGLRYHASIPLYFQKKPLGIMNLTGPSWRRMSAGELRLLSTIAYQVGIAIERARLAEESARLARTEERARIAREIHDTLAQGLTAIALHLEGALAQLERSPRRARERLERALEVSRESLEEARQSVLDLRAVPLAGKPLAEALTALGRRFTSETGVRVHVRAEAGPRRPAPSGGSKPEGGQRQAEVAGAFDALPERVEA</sequence>
<accession>A0A537JIC0</accession>
<dbReference type="PANTHER" id="PTHR24421">
    <property type="entry name" value="NITRATE/NITRITE SENSOR PROTEIN NARX-RELATED"/>
    <property type="match status" value="1"/>
</dbReference>
<comment type="caution">
    <text evidence="7">The sequence shown here is derived from an EMBL/GenBank/DDBJ whole genome shotgun (WGS) entry which is preliminary data.</text>
</comment>
<dbReference type="Pfam" id="PF07730">
    <property type="entry name" value="HisKA_3"/>
    <property type="match status" value="1"/>
</dbReference>
<dbReference type="Pfam" id="PF13185">
    <property type="entry name" value="GAF_2"/>
    <property type="match status" value="1"/>
</dbReference>
<dbReference type="Gene3D" id="3.30.450.40">
    <property type="match status" value="1"/>
</dbReference>
<feature type="region of interest" description="Disordered" evidence="5">
    <location>
        <begin position="296"/>
        <end position="337"/>
    </location>
</feature>